<feature type="transmembrane region" description="Helical" evidence="1">
    <location>
        <begin position="299"/>
        <end position="321"/>
    </location>
</feature>
<comment type="caution">
    <text evidence="2">The sequence shown here is derived from an EMBL/GenBank/DDBJ whole genome shotgun (WGS) entry which is preliminary data.</text>
</comment>
<evidence type="ECO:0000313" key="2">
    <source>
        <dbReference type="EMBL" id="MEB3103086.1"/>
    </source>
</evidence>
<feature type="transmembrane region" description="Helical" evidence="1">
    <location>
        <begin position="394"/>
        <end position="414"/>
    </location>
</feature>
<evidence type="ECO:0000256" key="1">
    <source>
        <dbReference type="SAM" id="Phobius"/>
    </source>
</evidence>
<reference evidence="2" key="1">
    <citation type="submission" date="2023-12" db="EMBL/GenBank/DDBJ databases">
        <title>Fervidustalea candida gen. nov., sp. nov., a novel member of the family Paenibacillaceae isolated from a geothermal area.</title>
        <authorList>
            <person name="Li W.-J."/>
            <person name="Jiao J.-Y."/>
            <person name="Chen Y."/>
        </authorList>
    </citation>
    <scope>NUCLEOTIDE SEQUENCE</scope>
    <source>
        <strain evidence="2">SYSU GA230002</strain>
    </source>
</reference>
<feature type="transmembrane region" description="Helical" evidence="1">
    <location>
        <begin position="341"/>
        <end position="362"/>
    </location>
</feature>
<dbReference type="EMBL" id="JAYJLD010000027">
    <property type="protein sequence ID" value="MEB3103086.1"/>
    <property type="molecule type" value="Genomic_DNA"/>
</dbReference>
<accession>A0ABU5ZP14</accession>
<evidence type="ECO:0000313" key="3">
    <source>
        <dbReference type="Proteomes" id="UP001310386"/>
    </source>
</evidence>
<dbReference type="RefSeq" id="WP_371755213.1">
    <property type="nucleotide sequence ID" value="NZ_JAYJLD010000027.1"/>
</dbReference>
<gene>
    <name evidence="2" type="ORF">VF724_15625</name>
</gene>
<dbReference type="Proteomes" id="UP001310386">
    <property type="component" value="Unassembled WGS sequence"/>
</dbReference>
<organism evidence="2 3">
    <name type="scientific">Ferviditalea candida</name>
    <dbReference type="NCBI Taxonomy" id="3108399"/>
    <lineage>
        <taxon>Bacteria</taxon>
        <taxon>Bacillati</taxon>
        <taxon>Bacillota</taxon>
        <taxon>Bacilli</taxon>
        <taxon>Bacillales</taxon>
        <taxon>Paenibacillaceae</taxon>
        <taxon>Ferviditalea</taxon>
    </lineage>
</organism>
<keyword evidence="1" id="KW-1133">Transmembrane helix</keyword>
<protein>
    <submittedName>
        <fullName evidence="2">Uncharacterized protein</fullName>
    </submittedName>
</protein>
<keyword evidence="1" id="KW-0472">Membrane</keyword>
<keyword evidence="1" id="KW-0812">Transmembrane</keyword>
<proteinExistence type="predicted"/>
<keyword evidence="3" id="KW-1185">Reference proteome</keyword>
<sequence>MASKRELQALIVLAGKIDPSLQKAMRKAANESKKFNLQSSLIGKTVSKGFDYAKKAALVGTAAIGAALVVTAKKGLDLASDLNEVQNVVDVTFGQNSQQINAWSQTALKSFGLSELSAKQFTSTIGAMMKSSGIAAKNLVPMSENLAALSGDFASFYNLDPAEAFEKIRSGISGETEPLKALGINMSVANLQAFALSKGIKTAYEKMSQADQTVLRYNYLMEQSKDAQGDFARTQGSYANQQRMFGESFKQLAAKIMTKALPAFTKLYEKGNQLIDSFANNPEKMQKLQDIIGKVVDKVIAAIPTAISYAQKFGGAIMYIFKAGYKMFQYIQQNWSTLKPLIYGIVGAMIAWKTVTAGMAIYNQVMNAIKLGTLAVAAAQWVMNAAVLANPMTWVIAGIAAAIGVLVTGIYLLIKHWDLVKAAMIGAWEWFVNLIKKIPDLAFVLAGPLAPILLLIKHFEKLKEIAGGALSAVKKFFGFGGKDKDTPSPSVPKFASGGFANRPSIFGEAGPEAAIPLKRTPRSLSLLNKTAQVLGVGGGGSDRGEGHTFVFAPNYGNGGPTKQQMQEDFEEFKRKCEEWLNSRGRENFA</sequence>
<name>A0ABU5ZP14_9BACL</name>